<feature type="transmembrane region" description="Helical" evidence="9">
    <location>
        <begin position="46"/>
        <end position="69"/>
    </location>
</feature>
<feature type="transmembrane region" description="Helical" evidence="9">
    <location>
        <begin position="378"/>
        <end position="397"/>
    </location>
</feature>
<evidence type="ECO:0000256" key="8">
    <source>
        <dbReference type="SAM" id="MobiDB-lite"/>
    </source>
</evidence>
<evidence type="ECO:0000256" key="2">
    <source>
        <dbReference type="ARBA" id="ARBA00008335"/>
    </source>
</evidence>
<comment type="similarity">
    <text evidence="2">Belongs to the major facilitator superfamily.</text>
</comment>
<feature type="transmembrane region" description="Helical" evidence="9">
    <location>
        <begin position="207"/>
        <end position="231"/>
    </location>
</feature>
<feature type="transmembrane region" description="Helical" evidence="9">
    <location>
        <begin position="339"/>
        <end position="358"/>
    </location>
</feature>
<keyword evidence="11" id="KW-1185">Reference proteome</keyword>
<evidence type="ECO:0000313" key="10">
    <source>
        <dbReference type="EMBL" id="KAA8913811.1"/>
    </source>
</evidence>
<dbReference type="Gene3D" id="1.20.1250.20">
    <property type="entry name" value="MFS general substrate transporter like domains"/>
    <property type="match status" value="1"/>
</dbReference>
<evidence type="ECO:0000313" key="11">
    <source>
        <dbReference type="Proteomes" id="UP000761534"/>
    </source>
</evidence>
<dbReference type="InterPro" id="IPR036259">
    <property type="entry name" value="MFS_trans_sf"/>
</dbReference>
<evidence type="ECO:0000256" key="1">
    <source>
        <dbReference type="ARBA" id="ARBA00004127"/>
    </source>
</evidence>
<dbReference type="VEuPathDB" id="FungiDB:TRICI_003119"/>
<dbReference type="SUPFAM" id="SSF103473">
    <property type="entry name" value="MFS general substrate transporter"/>
    <property type="match status" value="1"/>
</dbReference>
<evidence type="ECO:0000256" key="7">
    <source>
        <dbReference type="ARBA" id="ARBA00023136"/>
    </source>
</evidence>
<accession>A0A642V9X6</accession>
<feature type="transmembrane region" description="Helical" evidence="9">
    <location>
        <begin position="404"/>
        <end position="423"/>
    </location>
</feature>
<protein>
    <recommendedName>
        <fullName evidence="12">Major facilitator superfamily (MFS) profile domain-containing protein</fullName>
    </recommendedName>
</protein>
<dbReference type="GO" id="GO:0005774">
    <property type="term" value="C:vacuolar membrane"/>
    <property type="evidence" value="ECO:0007669"/>
    <property type="project" value="TreeGrafter"/>
</dbReference>
<feature type="compositionally biased region" description="Polar residues" evidence="8">
    <location>
        <begin position="1"/>
        <end position="14"/>
    </location>
</feature>
<feature type="transmembrane region" description="Helical" evidence="9">
    <location>
        <begin position="175"/>
        <end position="195"/>
    </location>
</feature>
<feature type="transmembrane region" description="Helical" evidence="9">
    <location>
        <begin position="264"/>
        <end position="287"/>
    </location>
</feature>
<name>A0A642V9X6_9ASCO</name>
<keyword evidence="6" id="KW-0406">Ion transport</keyword>
<feature type="transmembrane region" description="Helical" evidence="9">
    <location>
        <begin position="147"/>
        <end position="168"/>
    </location>
</feature>
<dbReference type="OrthoDB" id="2241241at2759"/>
<dbReference type="EMBL" id="SWFS01000220">
    <property type="protein sequence ID" value="KAA8913811.1"/>
    <property type="molecule type" value="Genomic_DNA"/>
</dbReference>
<proteinExistence type="inferred from homology"/>
<dbReference type="GO" id="GO:0015343">
    <property type="term" value="F:siderophore-iron transmembrane transporter activity"/>
    <property type="evidence" value="ECO:0007669"/>
    <property type="project" value="TreeGrafter"/>
</dbReference>
<feature type="region of interest" description="Disordered" evidence="8">
    <location>
        <begin position="1"/>
        <end position="20"/>
    </location>
</feature>
<evidence type="ECO:0000256" key="3">
    <source>
        <dbReference type="ARBA" id="ARBA00022448"/>
    </source>
</evidence>
<feature type="transmembrane region" description="Helical" evidence="9">
    <location>
        <begin position="123"/>
        <end position="141"/>
    </location>
</feature>
<comment type="subcellular location">
    <subcellularLocation>
        <location evidence="1">Endomembrane system</location>
        <topology evidence="1">Multi-pass membrane protein</topology>
    </subcellularLocation>
</comment>
<keyword evidence="4 9" id="KW-0812">Transmembrane</keyword>
<dbReference type="PANTHER" id="PTHR23501:SF92">
    <property type="entry name" value="GLUTATHIONE EXCHANGER 1-RELATED"/>
    <property type="match status" value="1"/>
</dbReference>
<dbReference type="FunFam" id="1.20.1250.20:FF:000197">
    <property type="entry name" value="Siderophore iron transporter 1"/>
    <property type="match status" value="1"/>
</dbReference>
<evidence type="ECO:0000256" key="6">
    <source>
        <dbReference type="ARBA" id="ARBA00023065"/>
    </source>
</evidence>
<reference evidence="10" key="1">
    <citation type="journal article" date="2019" name="G3 (Bethesda)">
        <title>Genome Assemblies of Two Rare Opportunistic Yeast Pathogens: Diutina rugosa (syn. Candida rugosa) and Trichomonascus ciferrii (syn. Candida ciferrii).</title>
        <authorList>
            <person name="Mixao V."/>
            <person name="Saus E."/>
            <person name="Hansen A.P."/>
            <person name="Lass-Florl C."/>
            <person name="Gabaldon T."/>
        </authorList>
    </citation>
    <scope>NUCLEOTIDE SEQUENCE</scope>
    <source>
        <strain evidence="10">CBS 4856</strain>
    </source>
</reference>
<feature type="transmembrane region" description="Helical" evidence="9">
    <location>
        <begin position="299"/>
        <end position="319"/>
    </location>
</feature>
<keyword evidence="5 9" id="KW-1133">Transmembrane helix</keyword>
<evidence type="ECO:0008006" key="12">
    <source>
        <dbReference type="Google" id="ProtNLM"/>
    </source>
</evidence>
<keyword evidence="3" id="KW-0813">Transport</keyword>
<organism evidence="10 11">
    <name type="scientific">Trichomonascus ciferrii</name>
    <dbReference type="NCBI Taxonomy" id="44093"/>
    <lineage>
        <taxon>Eukaryota</taxon>
        <taxon>Fungi</taxon>
        <taxon>Dikarya</taxon>
        <taxon>Ascomycota</taxon>
        <taxon>Saccharomycotina</taxon>
        <taxon>Dipodascomycetes</taxon>
        <taxon>Dipodascales</taxon>
        <taxon>Trichomonascaceae</taxon>
        <taxon>Trichomonascus</taxon>
        <taxon>Trichomonascus ciferrii complex</taxon>
    </lineage>
</organism>
<dbReference type="AlphaFoldDB" id="A0A642V9X6"/>
<dbReference type="Proteomes" id="UP000761534">
    <property type="component" value="Unassembled WGS sequence"/>
</dbReference>
<dbReference type="GO" id="GO:0005768">
    <property type="term" value="C:endosome"/>
    <property type="evidence" value="ECO:0007669"/>
    <property type="project" value="TreeGrafter"/>
</dbReference>
<feature type="transmembrane region" description="Helical" evidence="9">
    <location>
        <begin position="429"/>
        <end position="447"/>
    </location>
</feature>
<evidence type="ECO:0000256" key="9">
    <source>
        <dbReference type="SAM" id="Phobius"/>
    </source>
</evidence>
<comment type="caution">
    <text evidence="10">The sequence shown here is derived from an EMBL/GenBank/DDBJ whole genome shotgun (WGS) entry which is preliminary data.</text>
</comment>
<keyword evidence="7 9" id="KW-0472">Membrane</keyword>
<feature type="transmembrane region" description="Helical" evidence="9">
    <location>
        <begin position="542"/>
        <end position="561"/>
    </location>
</feature>
<sequence length="602" mass="67964">MADNSIPIQQQQSTASASEVEEKSKWVEEVADPEEKGYGVRKIEVLSAYFTTGPRLLFFFFMFLGAYCYDLDARIRNVYQTQATSSYQKHSLLTTVNVLRSVIGAAAQPTYAKLSNVYGRMEIFTVAIMFYVVGTIIESQAYDVQRFAGGAILYEIGYTGMVLTLALIGGDFSLMNWRLLSIFVPFIPSAINSWISGDVTQHMVEKWSWGIGMWAIITPVAFLPLYVLFYYQYWRAKKAGHFDQFNSYQSDYQKHGLVKVLIDLFWKLDIIGIILFIAFMALILVPLTLAGGVQKKWDQAHIIAPLVVGFCCIPAFLYWESVAKQPIIPFRMLKDRGVWAAMIVAVMVTLVYAIQGDYLYTVLVVSVNESVKSATRIISLRGFLSIIVGLIFSFIVAKLRRVKPFIVTGTCLWMVAMGIMYHFRGGESSHSGIIGAMVLLGIAGGLFTHPTEVSLQACVNHDHMATATSMYLAFRSIGSSVGSSISGAIWTQTLPKFLHKQFNDPQMIKSIYGDPMTFIKKFKWGSPQREAVVEAYRQTQRILLITSLCMTFIFILSSLFLRDKKLESVQTLKNVEESENEQEEAERKSTPFWKKIFQVETR</sequence>
<evidence type="ECO:0000256" key="4">
    <source>
        <dbReference type="ARBA" id="ARBA00022692"/>
    </source>
</evidence>
<dbReference type="GO" id="GO:0005886">
    <property type="term" value="C:plasma membrane"/>
    <property type="evidence" value="ECO:0007669"/>
    <property type="project" value="TreeGrafter"/>
</dbReference>
<gene>
    <name evidence="10" type="ORF">TRICI_003119</name>
</gene>
<dbReference type="PANTHER" id="PTHR23501">
    <property type="entry name" value="MAJOR FACILITATOR SUPERFAMILY"/>
    <property type="match status" value="1"/>
</dbReference>
<evidence type="ECO:0000256" key="5">
    <source>
        <dbReference type="ARBA" id="ARBA00022989"/>
    </source>
</evidence>